<sequence>MCAPVLTYNLQMLLLLLYAKNEGGNCVNVNPEPSSIQRRITRFARKIAATESFGTKFFPLINLQLIDPILLSGVLETLKIIPHSKCLEAFRFHSLKRSSIPSIPELVWKYCASAFKVAGDGIVLETLGGRSRTALVLSAAFWENRVHKWDRHYRGSSDQYYSSR</sequence>
<evidence type="ECO:0000313" key="2">
    <source>
        <dbReference type="EMBL" id="KAL2629169.1"/>
    </source>
</evidence>
<reference evidence="2 3" key="1">
    <citation type="submission" date="2024-09" db="EMBL/GenBank/DDBJ databases">
        <title>Chromosome-scale assembly of Riccia fluitans.</title>
        <authorList>
            <person name="Paukszto L."/>
            <person name="Sawicki J."/>
            <person name="Karawczyk K."/>
            <person name="Piernik-Szablinska J."/>
            <person name="Szczecinska M."/>
            <person name="Mazdziarz M."/>
        </authorList>
    </citation>
    <scope>NUCLEOTIDE SEQUENCE [LARGE SCALE GENOMIC DNA]</scope>
    <source>
        <strain evidence="2">Rf_01</strain>
        <tissue evidence="2">Aerial parts of the thallus</tissue>
    </source>
</reference>
<name>A0ABD1YHX3_9MARC</name>
<proteinExistence type="predicted"/>
<organism evidence="2 3">
    <name type="scientific">Riccia fluitans</name>
    <dbReference type="NCBI Taxonomy" id="41844"/>
    <lineage>
        <taxon>Eukaryota</taxon>
        <taxon>Viridiplantae</taxon>
        <taxon>Streptophyta</taxon>
        <taxon>Embryophyta</taxon>
        <taxon>Marchantiophyta</taxon>
        <taxon>Marchantiopsida</taxon>
        <taxon>Marchantiidae</taxon>
        <taxon>Marchantiales</taxon>
        <taxon>Ricciaceae</taxon>
        <taxon>Riccia</taxon>
    </lineage>
</organism>
<dbReference type="Proteomes" id="UP001605036">
    <property type="component" value="Unassembled WGS sequence"/>
</dbReference>
<keyword evidence="3" id="KW-1185">Reference proteome</keyword>
<gene>
    <name evidence="2" type="ORF">R1flu_013855</name>
</gene>
<dbReference type="EMBL" id="JBHFFA010000004">
    <property type="protein sequence ID" value="KAL2629169.1"/>
    <property type="molecule type" value="Genomic_DNA"/>
</dbReference>
<feature type="signal peptide" evidence="1">
    <location>
        <begin position="1"/>
        <end position="26"/>
    </location>
</feature>
<accession>A0ABD1YHX3</accession>
<dbReference type="AlphaFoldDB" id="A0ABD1YHX3"/>
<evidence type="ECO:0000313" key="3">
    <source>
        <dbReference type="Proteomes" id="UP001605036"/>
    </source>
</evidence>
<protein>
    <submittedName>
        <fullName evidence="2">Uncharacterized protein</fullName>
    </submittedName>
</protein>
<evidence type="ECO:0000256" key="1">
    <source>
        <dbReference type="SAM" id="SignalP"/>
    </source>
</evidence>
<keyword evidence="1" id="KW-0732">Signal</keyword>
<comment type="caution">
    <text evidence="2">The sequence shown here is derived from an EMBL/GenBank/DDBJ whole genome shotgun (WGS) entry which is preliminary data.</text>
</comment>
<feature type="chain" id="PRO_5044775194" evidence="1">
    <location>
        <begin position="27"/>
        <end position="164"/>
    </location>
</feature>